<dbReference type="Pfam" id="PF12614">
    <property type="entry name" value="RRF_GI"/>
    <property type="match status" value="1"/>
</dbReference>
<dbReference type="PATRIC" id="fig|1365250.3.peg.1508"/>
<evidence type="ECO:0000313" key="2">
    <source>
        <dbReference type="Proteomes" id="UP000076643"/>
    </source>
</evidence>
<name>A0A166XLY0_9GAMM</name>
<dbReference type="RefSeq" id="WP_063364965.1">
    <property type="nucleotide sequence ID" value="NZ_AQHB01000049.1"/>
</dbReference>
<dbReference type="EMBL" id="AUYB01000094">
    <property type="protein sequence ID" value="KZN40554.1"/>
    <property type="molecule type" value="Genomic_DNA"/>
</dbReference>
<dbReference type="InterPro" id="IPR022253">
    <property type="entry name" value="Ribosome_recyc_fac_bac"/>
</dbReference>
<accession>A0A166XLY0</accession>
<protein>
    <recommendedName>
        <fullName evidence="3">Ribosome recycling factor</fullName>
    </recommendedName>
</protein>
<proteinExistence type="predicted"/>
<comment type="caution">
    <text evidence="1">The sequence shown here is derived from an EMBL/GenBank/DDBJ whole genome shotgun (WGS) entry which is preliminary data.</text>
</comment>
<evidence type="ECO:0000313" key="1">
    <source>
        <dbReference type="EMBL" id="KZN40554.1"/>
    </source>
</evidence>
<gene>
    <name evidence="1" type="ORF">N475_11420</name>
</gene>
<dbReference type="AlphaFoldDB" id="A0A166XLY0"/>
<dbReference type="Proteomes" id="UP000076643">
    <property type="component" value="Unassembled WGS sequence"/>
</dbReference>
<keyword evidence="2" id="KW-1185">Reference proteome</keyword>
<reference evidence="1 2" key="1">
    <citation type="submission" date="2013-07" db="EMBL/GenBank/DDBJ databases">
        <title>Comparative Genomic and Metabolomic Analysis of Twelve Strains of Pseudoalteromonas luteoviolacea.</title>
        <authorList>
            <person name="Vynne N.G."/>
            <person name="Mansson M."/>
            <person name="Gram L."/>
        </authorList>
    </citation>
    <scope>NUCLEOTIDE SEQUENCE [LARGE SCALE GENOMIC DNA]</scope>
    <source>
        <strain evidence="1 2">DSM 6061</strain>
    </source>
</reference>
<sequence>MFDIQLNSFVRRIEQANEFKALIKFSGAQLTRKGRSRNWRLRGTWSQFEFIIYHAQVREEPSWQWVIEQLNNFKPKPNMEDLVTIIKLNPTITLQQLVTKTDCTVAEARKAFDIVAWD</sequence>
<organism evidence="1 2">
    <name type="scientific">Pseudoalteromonas luteoviolacea DSM 6061</name>
    <dbReference type="NCBI Taxonomy" id="1365250"/>
    <lineage>
        <taxon>Bacteria</taxon>
        <taxon>Pseudomonadati</taxon>
        <taxon>Pseudomonadota</taxon>
        <taxon>Gammaproteobacteria</taxon>
        <taxon>Alteromonadales</taxon>
        <taxon>Pseudoalteromonadaceae</taxon>
        <taxon>Pseudoalteromonas</taxon>
    </lineage>
</organism>
<evidence type="ECO:0008006" key="3">
    <source>
        <dbReference type="Google" id="ProtNLM"/>
    </source>
</evidence>